<evidence type="ECO:0000256" key="1">
    <source>
        <dbReference type="ARBA" id="ARBA00010838"/>
    </source>
</evidence>
<dbReference type="Proteomes" id="UP000077961">
    <property type="component" value="Unassembled WGS sequence"/>
</dbReference>
<comment type="similarity">
    <text evidence="1 11">Belongs to the glycosyl hydrolase 1 family.</text>
</comment>
<dbReference type="InterPro" id="IPR017853">
    <property type="entry name" value="GH"/>
</dbReference>
<evidence type="ECO:0000313" key="15">
    <source>
        <dbReference type="Proteomes" id="UP000078116"/>
    </source>
</evidence>
<keyword evidence="5" id="KW-0119">Carbohydrate metabolism</keyword>
<gene>
    <name evidence="12" type="ORF">A6V36_11455</name>
    <name evidence="13" type="ORF">A6V37_05520</name>
</gene>
<dbReference type="FunFam" id="3.20.20.80:FF:000004">
    <property type="entry name" value="Beta-glucosidase 6-phospho-beta-glucosidase"/>
    <property type="match status" value="1"/>
</dbReference>
<dbReference type="PRINTS" id="PR00131">
    <property type="entry name" value="GLHYDRLASE1"/>
</dbReference>
<feature type="binding site" evidence="9">
    <location>
        <begin position="448"/>
        <end position="449"/>
    </location>
    <ligand>
        <name>substrate</name>
    </ligand>
</feature>
<keyword evidence="4" id="KW-0136">Cellulose degradation</keyword>
<feature type="active site" description="Nucleophile" evidence="8 10">
    <location>
        <position position="395"/>
    </location>
</feature>
<keyword evidence="14" id="KW-1185">Reference proteome</keyword>
<evidence type="ECO:0000313" key="13">
    <source>
        <dbReference type="EMBL" id="OAJ55678.1"/>
    </source>
</evidence>
<dbReference type="AlphaFoldDB" id="A0A1A9N2K2"/>
<dbReference type="Gene3D" id="3.20.20.80">
    <property type="entry name" value="Glycosidases"/>
    <property type="match status" value="1"/>
</dbReference>
<evidence type="ECO:0000256" key="6">
    <source>
        <dbReference type="ARBA" id="ARBA00023295"/>
    </source>
</evidence>
<feature type="binding site" evidence="9">
    <location>
        <position position="339"/>
    </location>
    <ligand>
        <name>substrate</name>
    </ligand>
</feature>
<dbReference type="PROSITE" id="PS00572">
    <property type="entry name" value="GLYCOSYL_HYDROL_F1_1"/>
    <property type="match status" value="1"/>
</dbReference>
<dbReference type="SUPFAM" id="SSF51445">
    <property type="entry name" value="(Trans)glycosidases"/>
    <property type="match status" value="1"/>
</dbReference>
<evidence type="ECO:0000256" key="3">
    <source>
        <dbReference type="ARBA" id="ARBA00022801"/>
    </source>
</evidence>
<dbReference type="OrthoDB" id="9765195at2"/>
<dbReference type="PANTHER" id="PTHR10353">
    <property type="entry name" value="GLYCOSYL HYDROLASE"/>
    <property type="match status" value="1"/>
</dbReference>
<proteinExistence type="inferred from homology"/>
<sequence length="489" mass="54254">MPPSAVARLTDFRTGASVATDDLSAVSDALSPHSRSHPLADPLAPPADSPLWRKSFLLGAATASYQIEGAVNEDGRLPCIWDTFSATPGKVLAGDTGAVACDHYHRWEADIDMLMGLGLEGYRLSIAWPRVMDEAGQPNRKGLDFYRRLLARLKEKGITTFVTLYHWDLPQHLEDRGGWLNRDTAYRFADYADLMSRELAGSVDAWATLNEPWCSAYLGYGNGHHAPGLANPRFATQAMHHLLLAHGLAVPALRANDPASQKGIVANVGRGTANSERAADQRAAHLFEVQHNAWILDPLLKGAYPGDLLELWPGTEPLVLEGDLRTISAPLDFLGINYYFRTNVESDGAHGFREVPPEGVERTQMGWEVYPDGLRDLLTGFKAAYRNLPPIYITENGMASDDTVIGGHVDDTQRISFLRRHLAAVDQAIQAGVDVRGYFLWSLMDNFEWAFGYERRFGIVHVDYATQKRTIKRSAEWVSAFLKERKARS</sequence>
<reference evidence="14 15" key="1">
    <citation type="submission" date="2016-04" db="EMBL/GenBank/DDBJ databases">
        <title>Reclassification of Paraburkholderia panaciterrae (Farh et al. 2015) Dobritsa &amp; Samadpour 2016 as a later homotypic synonym of Paraburkholderia ginsengiterrae (Farh et al. 2015) Dobritsa &amp; Samadpour 2016.</title>
        <authorList>
            <person name="Dobritsa A.P."/>
            <person name="Kutumbaka K."/>
            <person name="Samadpour M."/>
        </authorList>
    </citation>
    <scope>NUCLEOTIDE SEQUENCE [LARGE SCALE GENOMIC DNA]</scope>
    <source>
        <strain evidence="13 15">DCY85</strain>
        <strain evidence="12 14">DCY85-1</strain>
    </source>
</reference>
<dbReference type="GO" id="GO:0030245">
    <property type="term" value="P:cellulose catabolic process"/>
    <property type="evidence" value="ECO:0007669"/>
    <property type="project" value="UniProtKB-KW"/>
</dbReference>
<organism evidence="13 15">
    <name type="scientific">Paraburkholderia ginsengiterrae</name>
    <dbReference type="NCBI Taxonomy" id="1462993"/>
    <lineage>
        <taxon>Bacteria</taxon>
        <taxon>Pseudomonadati</taxon>
        <taxon>Pseudomonadota</taxon>
        <taxon>Betaproteobacteria</taxon>
        <taxon>Burkholderiales</taxon>
        <taxon>Burkholderiaceae</taxon>
        <taxon>Paraburkholderia</taxon>
    </lineage>
</organism>
<dbReference type="EMBL" id="LXJZ01000220">
    <property type="protein sequence ID" value="OAJ52985.1"/>
    <property type="molecule type" value="Genomic_DNA"/>
</dbReference>
<dbReference type="InterPro" id="IPR017736">
    <property type="entry name" value="Glyco_hydro_1_beta-glucosidase"/>
</dbReference>
<evidence type="ECO:0000256" key="9">
    <source>
        <dbReference type="PIRSR" id="PIRSR617736-2"/>
    </source>
</evidence>
<dbReference type="EC" id="3.2.1.21" evidence="2 11"/>
<dbReference type="Pfam" id="PF00232">
    <property type="entry name" value="Glyco_hydro_1"/>
    <property type="match status" value="1"/>
</dbReference>
<evidence type="ECO:0000256" key="11">
    <source>
        <dbReference type="RuleBase" id="RU361175"/>
    </source>
</evidence>
<dbReference type="GO" id="GO:0005829">
    <property type="term" value="C:cytosol"/>
    <property type="evidence" value="ECO:0007669"/>
    <property type="project" value="TreeGrafter"/>
</dbReference>
<dbReference type="GO" id="GO:0008422">
    <property type="term" value="F:beta-glucosidase activity"/>
    <property type="evidence" value="ECO:0007669"/>
    <property type="project" value="UniProtKB-EC"/>
</dbReference>
<evidence type="ECO:0000256" key="10">
    <source>
        <dbReference type="PROSITE-ProRule" id="PRU10055"/>
    </source>
</evidence>
<dbReference type="InterPro" id="IPR001360">
    <property type="entry name" value="Glyco_hydro_1"/>
</dbReference>
<keyword evidence="6 11" id="KW-0326">Glycosidase</keyword>
<comment type="catalytic activity">
    <reaction evidence="11">
        <text>Hydrolysis of terminal, non-reducing beta-D-glucosyl residues with release of beta-D-glucose.</text>
        <dbReference type="EC" id="3.2.1.21"/>
    </reaction>
</comment>
<dbReference type="STRING" id="1462993.A6V36_11455"/>
<keyword evidence="7" id="KW-0624">Polysaccharide degradation</keyword>
<evidence type="ECO:0000313" key="14">
    <source>
        <dbReference type="Proteomes" id="UP000077961"/>
    </source>
</evidence>
<protein>
    <recommendedName>
        <fullName evidence="2 11">Beta-glucosidase</fullName>
        <ecNumber evidence="2 11">3.2.1.21</ecNumber>
    </recommendedName>
</protein>
<name>A0A1A9N2K2_9BURK</name>
<dbReference type="EMBL" id="LXKA01000338">
    <property type="protein sequence ID" value="OAJ55678.1"/>
    <property type="molecule type" value="Genomic_DNA"/>
</dbReference>
<evidence type="ECO:0000256" key="5">
    <source>
        <dbReference type="ARBA" id="ARBA00023277"/>
    </source>
</evidence>
<dbReference type="NCBIfam" id="TIGR03356">
    <property type="entry name" value="BGL"/>
    <property type="match status" value="1"/>
</dbReference>
<dbReference type="Proteomes" id="UP000078116">
    <property type="component" value="Unassembled WGS sequence"/>
</dbReference>
<feature type="binding site" evidence="9">
    <location>
        <position position="441"/>
    </location>
    <ligand>
        <name>substrate</name>
    </ligand>
</feature>
<feature type="binding site" evidence="9">
    <location>
        <position position="66"/>
    </location>
    <ligand>
        <name>substrate</name>
    </ligand>
</feature>
<keyword evidence="3 11" id="KW-0378">Hydrolase</keyword>
<feature type="binding site" evidence="9">
    <location>
        <position position="166"/>
    </location>
    <ligand>
        <name>substrate</name>
    </ligand>
</feature>
<feature type="active site" description="Proton donor" evidence="8">
    <location>
        <position position="211"/>
    </location>
</feature>
<evidence type="ECO:0000256" key="2">
    <source>
        <dbReference type="ARBA" id="ARBA00012744"/>
    </source>
</evidence>
<evidence type="ECO:0000256" key="4">
    <source>
        <dbReference type="ARBA" id="ARBA00023001"/>
    </source>
</evidence>
<evidence type="ECO:0000313" key="12">
    <source>
        <dbReference type="EMBL" id="OAJ52985.1"/>
    </source>
</evidence>
<accession>A0A1A9N2K2</accession>
<evidence type="ECO:0000256" key="8">
    <source>
        <dbReference type="PIRSR" id="PIRSR617736-1"/>
    </source>
</evidence>
<evidence type="ECO:0000256" key="7">
    <source>
        <dbReference type="ARBA" id="ARBA00023326"/>
    </source>
</evidence>
<dbReference type="InterPro" id="IPR018120">
    <property type="entry name" value="Glyco_hydro_1_AS"/>
</dbReference>
<feature type="binding site" evidence="9">
    <location>
        <position position="210"/>
    </location>
    <ligand>
        <name>substrate</name>
    </ligand>
</feature>
<dbReference type="PANTHER" id="PTHR10353:SF36">
    <property type="entry name" value="LP05116P"/>
    <property type="match status" value="1"/>
</dbReference>
<comment type="caution">
    <text evidence="13">The sequence shown here is derived from an EMBL/GenBank/DDBJ whole genome shotgun (WGS) entry which is preliminary data.</text>
</comment>